<dbReference type="PATRIC" id="fig|1293598.4.peg.2365"/>
<protein>
    <recommendedName>
        <fullName evidence="3">Accessory Sec system protein Asp3</fullName>
    </recommendedName>
</protein>
<dbReference type="NCBIfam" id="TIGR03711">
    <property type="entry name" value="acc_sec_asp3"/>
    <property type="match status" value="1"/>
</dbReference>
<proteinExistence type="predicted"/>
<comment type="caution">
    <text evidence="1">The sequence shown here is derived from an EMBL/GenBank/DDBJ whole genome shotgun (WGS) entry which is preliminary data.</text>
</comment>
<sequence>MFDLVFWPRATTASYNYGATIRFASNGAVQYSNQLMPPGEAIHTWSSVTNYDDVRTAPTLPLLQHGVTYYWESVISDLIGRIQTQVLFWDEDGAEVDRVILDEQHGTFLFPEMAKSYTIELVNIHHEQFTFDYGVLTEADTALHADWHVDLDQQSVMVVPDGQRGDTAETTVALSARNMGTQPFVLPERGAFYGIYGTTGQFMSPAWQHKQQAGVRQAIKHLSLPVMSTSPSTLALSQMLSAQ</sequence>
<dbReference type="Pfam" id="PF15432">
    <property type="entry name" value="Sec-ASP3"/>
    <property type="match status" value="1"/>
</dbReference>
<dbReference type="RefSeq" id="WP_054776659.1">
    <property type="nucleotide sequence ID" value="NZ_BBBX01000002.1"/>
</dbReference>
<dbReference type="STRING" id="1293598.IV56_GL002264"/>
<keyword evidence="2" id="KW-1185">Reference proteome</keyword>
<dbReference type="GO" id="GO:0015031">
    <property type="term" value="P:protein transport"/>
    <property type="evidence" value="ECO:0007669"/>
    <property type="project" value="InterPro"/>
</dbReference>
<evidence type="ECO:0008006" key="3">
    <source>
        <dbReference type="Google" id="ProtNLM"/>
    </source>
</evidence>
<gene>
    <name evidence="1" type="ORF">IV56_GL002264</name>
</gene>
<dbReference type="AlphaFoldDB" id="A0A0R2MPC4"/>
<dbReference type="InterPro" id="IPR022259">
    <property type="entry name" value="Acessory_Sec_prot_Asp3"/>
</dbReference>
<dbReference type="OrthoDB" id="2042927at2"/>
<evidence type="ECO:0000313" key="1">
    <source>
        <dbReference type="EMBL" id="KRO15497.1"/>
    </source>
</evidence>
<name>A0A0R2MPC4_9LACO</name>
<reference evidence="1 2" key="1">
    <citation type="journal article" date="2015" name="Genome Announc.">
        <title>Expanding the biotechnology potential of lactobacilli through comparative genomics of 213 strains and associated genera.</title>
        <authorList>
            <person name="Sun Z."/>
            <person name="Harris H.M."/>
            <person name="McCann A."/>
            <person name="Guo C."/>
            <person name="Argimon S."/>
            <person name="Zhang W."/>
            <person name="Yang X."/>
            <person name="Jeffery I.B."/>
            <person name="Cooney J.C."/>
            <person name="Kagawa T.F."/>
            <person name="Liu W."/>
            <person name="Song Y."/>
            <person name="Salvetti E."/>
            <person name="Wrobel A."/>
            <person name="Rasinkangas P."/>
            <person name="Parkhill J."/>
            <person name="Rea M.C."/>
            <person name="O'Sullivan O."/>
            <person name="Ritari J."/>
            <person name="Douillard F.P."/>
            <person name="Paul Ross R."/>
            <person name="Yang R."/>
            <person name="Briner A.E."/>
            <person name="Felis G.E."/>
            <person name="de Vos W.M."/>
            <person name="Barrangou R."/>
            <person name="Klaenhammer T.R."/>
            <person name="Caufield P.W."/>
            <person name="Cui Y."/>
            <person name="Zhang H."/>
            <person name="O'Toole P.W."/>
        </authorList>
    </citation>
    <scope>NUCLEOTIDE SEQUENCE [LARGE SCALE GENOMIC DNA]</scope>
    <source>
        <strain evidence="1 2">DSM 24301</strain>
    </source>
</reference>
<organism evidence="1 2">
    <name type="scientific">Lacticaseibacillus saniviri JCM 17471 = DSM 24301</name>
    <dbReference type="NCBI Taxonomy" id="1293598"/>
    <lineage>
        <taxon>Bacteria</taxon>
        <taxon>Bacillati</taxon>
        <taxon>Bacillota</taxon>
        <taxon>Bacilli</taxon>
        <taxon>Lactobacillales</taxon>
        <taxon>Lactobacillaceae</taxon>
        <taxon>Lacticaseibacillus</taxon>
    </lineage>
</organism>
<evidence type="ECO:0000313" key="2">
    <source>
        <dbReference type="Proteomes" id="UP000050969"/>
    </source>
</evidence>
<dbReference type="EMBL" id="JQCE01000064">
    <property type="protein sequence ID" value="KRO15497.1"/>
    <property type="molecule type" value="Genomic_DNA"/>
</dbReference>
<dbReference type="Proteomes" id="UP000050969">
    <property type="component" value="Unassembled WGS sequence"/>
</dbReference>
<accession>A0A0R2MPC4</accession>